<dbReference type="InterPro" id="IPR020476">
    <property type="entry name" value="Nudix_hydrolase"/>
</dbReference>
<dbReference type="Proteomes" id="UP000249061">
    <property type="component" value="Unassembled WGS sequence"/>
</dbReference>
<dbReference type="GO" id="GO:0016787">
    <property type="term" value="F:hydrolase activity"/>
    <property type="evidence" value="ECO:0007669"/>
    <property type="project" value="UniProtKB-KW"/>
</dbReference>
<evidence type="ECO:0000313" key="4">
    <source>
        <dbReference type="Proteomes" id="UP000249061"/>
    </source>
</evidence>
<feature type="domain" description="Nudix hydrolase" evidence="2">
    <location>
        <begin position="17"/>
        <end position="146"/>
    </location>
</feature>
<sequence length="152" mass="16665">MPKAAFGIAKEVARHLLRRPVVGLVAVARDVEGRVVLIRRGDTGEWCLPGGTLEWGETFKEMLPRELMEEAGVELLEAGELLGLYSNPNRDPRFHAVTAVVAAKVSAPVRPPMNPLEILEVKAFDVKDLPSPLSHGMSDVLNRALSGARHWE</sequence>
<dbReference type="Pfam" id="PF00293">
    <property type="entry name" value="NUDIX"/>
    <property type="match status" value="1"/>
</dbReference>
<dbReference type="PANTHER" id="PTHR43736">
    <property type="entry name" value="ADP-RIBOSE PYROPHOSPHATASE"/>
    <property type="match status" value="1"/>
</dbReference>
<dbReference type="EMBL" id="QFQP01000015">
    <property type="protein sequence ID" value="PZR11179.1"/>
    <property type="molecule type" value="Genomic_DNA"/>
</dbReference>
<dbReference type="Gene3D" id="3.90.79.10">
    <property type="entry name" value="Nucleoside Triphosphate Pyrophosphohydrolase"/>
    <property type="match status" value="1"/>
</dbReference>
<dbReference type="AlphaFoldDB" id="A0A2W5T6M9"/>
<evidence type="ECO:0000313" key="3">
    <source>
        <dbReference type="EMBL" id="PZR11179.1"/>
    </source>
</evidence>
<proteinExistence type="predicted"/>
<evidence type="ECO:0000259" key="2">
    <source>
        <dbReference type="PROSITE" id="PS51462"/>
    </source>
</evidence>
<name>A0A2W5T6M9_9BACT</name>
<keyword evidence="1" id="KW-0378">Hydrolase</keyword>
<dbReference type="PRINTS" id="PR00502">
    <property type="entry name" value="NUDIXFAMILY"/>
</dbReference>
<evidence type="ECO:0000256" key="1">
    <source>
        <dbReference type="ARBA" id="ARBA00022801"/>
    </source>
</evidence>
<organism evidence="3 4">
    <name type="scientific">Archangium gephyra</name>
    <dbReference type="NCBI Taxonomy" id="48"/>
    <lineage>
        <taxon>Bacteria</taxon>
        <taxon>Pseudomonadati</taxon>
        <taxon>Myxococcota</taxon>
        <taxon>Myxococcia</taxon>
        <taxon>Myxococcales</taxon>
        <taxon>Cystobacterineae</taxon>
        <taxon>Archangiaceae</taxon>
        <taxon>Archangium</taxon>
    </lineage>
</organism>
<accession>A0A2W5T6M9</accession>
<dbReference type="InterPro" id="IPR015797">
    <property type="entry name" value="NUDIX_hydrolase-like_dom_sf"/>
</dbReference>
<comment type="caution">
    <text evidence="3">The sequence shown here is derived from an EMBL/GenBank/DDBJ whole genome shotgun (WGS) entry which is preliminary data.</text>
</comment>
<protein>
    <submittedName>
        <fullName evidence="3">DNA mismatch repair protein MutT</fullName>
    </submittedName>
</protein>
<reference evidence="3 4" key="1">
    <citation type="submission" date="2017-08" db="EMBL/GenBank/DDBJ databases">
        <title>Infants hospitalized years apart are colonized by the same room-sourced microbial strains.</title>
        <authorList>
            <person name="Brooks B."/>
            <person name="Olm M.R."/>
            <person name="Firek B.A."/>
            <person name="Baker R."/>
            <person name="Thomas B.C."/>
            <person name="Morowitz M.J."/>
            <person name="Banfield J.F."/>
        </authorList>
    </citation>
    <scope>NUCLEOTIDE SEQUENCE [LARGE SCALE GENOMIC DNA]</scope>
    <source>
        <strain evidence="3">S2_003_000_R2_14</strain>
    </source>
</reference>
<gene>
    <name evidence="3" type="ORF">DI536_18095</name>
</gene>
<dbReference type="SUPFAM" id="SSF55811">
    <property type="entry name" value="Nudix"/>
    <property type="match status" value="1"/>
</dbReference>
<dbReference type="PANTHER" id="PTHR43736:SF1">
    <property type="entry name" value="DIHYDRONEOPTERIN TRIPHOSPHATE DIPHOSPHATASE"/>
    <property type="match status" value="1"/>
</dbReference>
<dbReference type="InterPro" id="IPR000086">
    <property type="entry name" value="NUDIX_hydrolase_dom"/>
</dbReference>
<dbReference type="PROSITE" id="PS51462">
    <property type="entry name" value="NUDIX"/>
    <property type="match status" value="1"/>
</dbReference>